<keyword evidence="2" id="KW-1185">Reference proteome</keyword>
<sequence>MGGLTLRPHLDADGSRLVIEHVQDVAPILDWNREARRDAQQSDWGRHVARIPNVIYVKWLNEEYAGGNTRLRLFTPEFDAIVQKKLSDPDWAYLRTDKPAAQSGWRAETSWR</sequence>
<organism evidence="1 2">
    <name type="scientific">Bradyrhizobium aeschynomenes</name>
    <dbReference type="NCBI Taxonomy" id="2734909"/>
    <lineage>
        <taxon>Bacteria</taxon>
        <taxon>Pseudomonadati</taxon>
        <taxon>Pseudomonadota</taxon>
        <taxon>Alphaproteobacteria</taxon>
        <taxon>Hyphomicrobiales</taxon>
        <taxon>Nitrobacteraceae</taxon>
        <taxon>Bradyrhizobium</taxon>
    </lineage>
</organism>
<evidence type="ECO:0000313" key="2">
    <source>
        <dbReference type="Proteomes" id="UP000886476"/>
    </source>
</evidence>
<accession>A0ABX2CH55</accession>
<protein>
    <submittedName>
        <fullName evidence="1">Uncharacterized protein</fullName>
    </submittedName>
</protein>
<comment type="caution">
    <text evidence="1">The sequence shown here is derived from an EMBL/GenBank/DDBJ whole genome shotgun (WGS) entry which is preliminary data.</text>
</comment>
<reference evidence="1" key="1">
    <citation type="submission" date="2020-05" db="EMBL/GenBank/DDBJ databases">
        <title>Nod-independent and nitrogen-fixing Bradyrhizobium aeschynomene sp. nov. isolated from nodules of Aeschynomene indica.</title>
        <authorList>
            <person name="Zhang Z."/>
        </authorList>
    </citation>
    <scope>NUCLEOTIDE SEQUENCE</scope>
    <source>
        <strain evidence="1">83012</strain>
    </source>
</reference>
<gene>
    <name evidence="1" type="ORF">HL667_21160</name>
</gene>
<name>A0ABX2CH55_9BRAD</name>
<dbReference type="EMBL" id="JABFDN010000007">
    <property type="protein sequence ID" value="NPU67526.1"/>
    <property type="molecule type" value="Genomic_DNA"/>
</dbReference>
<evidence type="ECO:0000313" key="1">
    <source>
        <dbReference type="EMBL" id="NPU67526.1"/>
    </source>
</evidence>
<dbReference type="RefSeq" id="WP_172112610.1">
    <property type="nucleotide sequence ID" value="NZ_JABFDN010000007.1"/>
</dbReference>
<dbReference type="Proteomes" id="UP000886476">
    <property type="component" value="Unassembled WGS sequence"/>
</dbReference>
<proteinExistence type="predicted"/>